<dbReference type="RefSeq" id="WP_290255102.1">
    <property type="nucleotide sequence ID" value="NZ_JAUGQQ010000008.1"/>
</dbReference>
<keyword evidence="2" id="KW-1185">Reference proteome</keyword>
<dbReference type="GO" id="GO:0016757">
    <property type="term" value="F:glycosyltransferase activity"/>
    <property type="evidence" value="ECO:0007669"/>
    <property type="project" value="UniProtKB-KW"/>
</dbReference>
<dbReference type="Pfam" id="PF13692">
    <property type="entry name" value="Glyco_trans_1_4"/>
    <property type="match status" value="1"/>
</dbReference>
<dbReference type="PANTHER" id="PTHR12526">
    <property type="entry name" value="GLYCOSYLTRANSFERASE"/>
    <property type="match status" value="1"/>
</dbReference>
<dbReference type="PANTHER" id="PTHR12526:SF630">
    <property type="entry name" value="GLYCOSYLTRANSFERASE"/>
    <property type="match status" value="1"/>
</dbReference>
<proteinExistence type="predicted"/>
<dbReference type="Gene3D" id="3.40.50.2000">
    <property type="entry name" value="Glycogen Phosphorylase B"/>
    <property type="match status" value="2"/>
</dbReference>
<reference evidence="1 2" key="1">
    <citation type="submission" date="2023-06" db="EMBL/GenBank/DDBJ databases">
        <authorList>
            <person name="Ye Y.-Q."/>
            <person name="Du Z.-J."/>
        </authorList>
    </citation>
    <scope>NUCLEOTIDE SEQUENCE [LARGE SCALE GENOMIC DNA]</scope>
    <source>
        <strain evidence="1 2">SDUM287046</strain>
    </source>
</reference>
<dbReference type="EC" id="2.4.-.-" evidence="1"/>
<accession>A0ABT8DHX4</accession>
<evidence type="ECO:0000313" key="2">
    <source>
        <dbReference type="Proteomes" id="UP001244787"/>
    </source>
</evidence>
<evidence type="ECO:0000313" key="1">
    <source>
        <dbReference type="EMBL" id="MDN3725012.1"/>
    </source>
</evidence>
<sequence length="406" mass="47380">MYKNLKHYIRKRKLLKKLRKDAIYFDFSNFDKTKKGVLIIDSIIPEYDRDSGSRRLFLIIEIMLKRGFNVFLLADTKEYRFKYEYVETYRTMGAVVYQPVLDSNNNLIDRERFIQLIGPYIQFAWLHRPDIFHKYYSLVTKYSKAKLIFDMVDFHYLRFKREWQQNGDPKTKEAMSRYLKMELQNAERANVVVPITEEDKKELQPLLKSKTEMQVVGNVHQFKVNNPGFKNFQQRQNLLFIGSFIHTPNLDAVQYLYHKILPILREKLPLLKMEIIGSYAPREILDLNSENFRVHGFVDDISEYFNSAKLFVAPLAFGAGIKGKIGQSLEFGLPLVTTEIGAEGFNFSPFKNSMVAPMADPQAFAEKIIALYTNEVLWTEVSGNSEKVLEPFSISNIEANILKILS</sequence>
<name>A0ABT8DHX4_9FLAO</name>
<dbReference type="CDD" id="cd03801">
    <property type="entry name" value="GT4_PimA-like"/>
    <property type="match status" value="1"/>
</dbReference>
<comment type="caution">
    <text evidence="1">The sequence shown here is derived from an EMBL/GenBank/DDBJ whole genome shotgun (WGS) entry which is preliminary data.</text>
</comment>
<keyword evidence="1" id="KW-0808">Transferase</keyword>
<dbReference type="SUPFAM" id="SSF53756">
    <property type="entry name" value="UDP-Glycosyltransferase/glycogen phosphorylase"/>
    <property type="match status" value="1"/>
</dbReference>
<dbReference type="Proteomes" id="UP001244787">
    <property type="component" value="Unassembled WGS sequence"/>
</dbReference>
<gene>
    <name evidence="1" type="ORF">QRD02_11500</name>
</gene>
<protein>
    <submittedName>
        <fullName evidence="1">Glycosyltransferase</fullName>
        <ecNumber evidence="1">2.4.-.-</ecNumber>
    </submittedName>
</protein>
<keyword evidence="1" id="KW-0328">Glycosyltransferase</keyword>
<organism evidence="1 2">
    <name type="scientific">Aequorivita aurantiaca</name>
    <dbReference type="NCBI Taxonomy" id="3053356"/>
    <lineage>
        <taxon>Bacteria</taxon>
        <taxon>Pseudomonadati</taxon>
        <taxon>Bacteroidota</taxon>
        <taxon>Flavobacteriia</taxon>
        <taxon>Flavobacteriales</taxon>
        <taxon>Flavobacteriaceae</taxon>
        <taxon>Aequorivita</taxon>
    </lineage>
</organism>
<dbReference type="EMBL" id="JAUGQQ010000008">
    <property type="protein sequence ID" value="MDN3725012.1"/>
    <property type="molecule type" value="Genomic_DNA"/>
</dbReference>